<comment type="caution">
    <text evidence="3">The sequence shown here is derived from an EMBL/GenBank/DDBJ whole genome shotgun (WGS) entry which is preliminary data.</text>
</comment>
<dbReference type="Gene3D" id="3.40.50.12780">
    <property type="entry name" value="N-terminal domain of ligase-like"/>
    <property type="match status" value="1"/>
</dbReference>
<dbReference type="PANTHER" id="PTHR43272">
    <property type="entry name" value="LONG-CHAIN-FATTY-ACID--COA LIGASE"/>
    <property type="match status" value="1"/>
</dbReference>
<dbReference type="InterPro" id="IPR020845">
    <property type="entry name" value="AMP-binding_CS"/>
</dbReference>
<dbReference type="InterPro" id="IPR045851">
    <property type="entry name" value="AMP-bd_C_sf"/>
</dbReference>
<dbReference type="GO" id="GO:0016020">
    <property type="term" value="C:membrane"/>
    <property type="evidence" value="ECO:0007669"/>
    <property type="project" value="TreeGrafter"/>
</dbReference>
<evidence type="ECO:0000256" key="1">
    <source>
        <dbReference type="ARBA" id="ARBA00024484"/>
    </source>
</evidence>
<dbReference type="RefSeq" id="WP_154553788.1">
    <property type="nucleotide sequence ID" value="NZ_JBJESO010000002.1"/>
</dbReference>
<evidence type="ECO:0000313" key="3">
    <source>
        <dbReference type="EMBL" id="MST70229.1"/>
    </source>
</evidence>
<keyword evidence="4" id="KW-1185">Reference proteome</keyword>
<gene>
    <name evidence="3" type="ORF">FYJ65_02555</name>
</gene>
<organism evidence="3 4">
    <name type="scientific">Mogibacterium kristiansenii</name>
    <dbReference type="NCBI Taxonomy" id="2606708"/>
    <lineage>
        <taxon>Bacteria</taxon>
        <taxon>Bacillati</taxon>
        <taxon>Bacillota</taxon>
        <taxon>Clostridia</taxon>
        <taxon>Peptostreptococcales</taxon>
        <taxon>Anaerovoracaceae</taxon>
        <taxon>Mogibacterium</taxon>
    </lineage>
</organism>
<reference evidence="3 4" key="1">
    <citation type="submission" date="2019-08" db="EMBL/GenBank/DDBJ databases">
        <title>In-depth cultivation of the pig gut microbiome towards novel bacterial diversity and tailored functional studies.</title>
        <authorList>
            <person name="Wylensek D."/>
            <person name="Hitch T.C.A."/>
            <person name="Clavel T."/>
        </authorList>
    </citation>
    <scope>NUCLEOTIDE SEQUENCE [LARGE SCALE GENOMIC DNA]</scope>
    <source>
        <strain evidence="3 4">WCA-MUC-591-APC-4B</strain>
    </source>
</reference>
<proteinExistence type="predicted"/>
<evidence type="ECO:0000313" key="4">
    <source>
        <dbReference type="Proteomes" id="UP000469424"/>
    </source>
</evidence>
<sequence>MNNKKYDGVYYEGPYVETLKEVIENTVAEYPDRTAYMYKDVHKDPFQSITYKEFDVQRRALGTALLGMGLKDSKIAVTGENSHRWALSYFTVVTGVGVIVPIDKSLQIGEIENLLRRADVELLFVSPKMVDSLIPCLDAVESLRYLVITDSPEKDYSKYREDSRILLQSELVKVGKRKLREGHCEYEEAEVNADDLSTILFTSGTTGLAKGVMLSHRNLAQNVYNMSKFFRIPDGGRVLSVLPIHHAYEMSCTVMTSFYQGATVVICEGLKHIQSNFAEAECSVMLGVPLIFENMHRKVWKQAEKRGSLSKLQRGIALSKKMKFQNHPRATRKMFQTIHKLFGKNHYMFIAGGAAIDPAVIDDFEAMGFPMFQGYGMTECSPIIAMNSDRYRKSAAAGKPLPGTEVRIVDENEEGIGEIIAKGPSVMQGYYKDPENTAKTLRDGWLYTGDYGYFDEDGFLFITGRKKNVIVTKGGKNIFPEEVEYYLQLDERIQEVIVYGKHDDTKDDLVCTAIIYPNYSVLREQGVQEDGEIYRVLRKIVDDANDKMPPYKRVKRIEVRDEEFIKTTTLKIKRFEEQNYEYKFDDRSIHSGRRV</sequence>
<dbReference type="GO" id="GO:0004467">
    <property type="term" value="F:long-chain fatty acid-CoA ligase activity"/>
    <property type="evidence" value="ECO:0007669"/>
    <property type="project" value="UniProtKB-EC"/>
</dbReference>
<dbReference type="Pfam" id="PF00501">
    <property type="entry name" value="AMP-binding"/>
    <property type="match status" value="1"/>
</dbReference>
<dbReference type="Proteomes" id="UP000469424">
    <property type="component" value="Unassembled WGS sequence"/>
</dbReference>
<evidence type="ECO:0000259" key="2">
    <source>
        <dbReference type="Pfam" id="PF00501"/>
    </source>
</evidence>
<dbReference type="PROSITE" id="PS00455">
    <property type="entry name" value="AMP_BINDING"/>
    <property type="match status" value="1"/>
</dbReference>
<accession>A0A6N7XJX3</accession>
<dbReference type="InterPro" id="IPR000873">
    <property type="entry name" value="AMP-dep_synth/lig_dom"/>
</dbReference>
<comment type="catalytic activity">
    <reaction evidence="1">
        <text>a long-chain fatty acid + ATP + CoA = a long-chain fatty acyl-CoA + AMP + diphosphate</text>
        <dbReference type="Rhea" id="RHEA:15421"/>
        <dbReference type="ChEBI" id="CHEBI:30616"/>
        <dbReference type="ChEBI" id="CHEBI:33019"/>
        <dbReference type="ChEBI" id="CHEBI:57287"/>
        <dbReference type="ChEBI" id="CHEBI:57560"/>
        <dbReference type="ChEBI" id="CHEBI:83139"/>
        <dbReference type="ChEBI" id="CHEBI:456215"/>
        <dbReference type="EC" id="6.2.1.3"/>
    </reaction>
    <physiologicalReaction direction="left-to-right" evidence="1">
        <dbReference type="Rhea" id="RHEA:15422"/>
    </physiologicalReaction>
</comment>
<dbReference type="PANTHER" id="PTHR43272:SF52">
    <property type="entry name" value="AMP-DEPENDENT SYNTHETASE_LIGASE DOMAIN-CONTAINING PROTEIN"/>
    <property type="match status" value="1"/>
</dbReference>
<protein>
    <submittedName>
        <fullName evidence="3">AMP-binding protein</fullName>
    </submittedName>
</protein>
<dbReference type="Gene3D" id="3.30.300.30">
    <property type="match status" value="1"/>
</dbReference>
<feature type="domain" description="AMP-dependent synthetase/ligase" evidence="2">
    <location>
        <begin position="24"/>
        <end position="431"/>
    </location>
</feature>
<dbReference type="AlphaFoldDB" id="A0A6N7XJX3"/>
<dbReference type="InterPro" id="IPR042099">
    <property type="entry name" value="ANL_N_sf"/>
</dbReference>
<name>A0A6N7XJX3_9FIRM</name>
<dbReference type="EMBL" id="VUNA01000003">
    <property type="protein sequence ID" value="MST70229.1"/>
    <property type="molecule type" value="Genomic_DNA"/>
</dbReference>
<dbReference type="SUPFAM" id="SSF56801">
    <property type="entry name" value="Acetyl-CoA synthetase-like"/>
    <property type="match status" value="1"/>
</dbReference>